<dbReference type="STRING" id="502025.Hoch_1649"/>
<dbReference type="RefSeq" id="WP_012826807.1">
    <property type="nucleotide sequence ID" value="NC_013440.1"/>
</dbReference>
<organism evidence="5 6">
    <name type="scientific">Haliangium ochraceum (strain DSM 14365 / JCM 11303 / SMP-2)</name>
    <dbReference type="NCBI Taxonomy" id="502025"/>
    <lineage>
        <taxon>Bacteria</taxon>
        <taxon>Pseudomonadati</taxon>
        <taxon>Myxococcota</taxon>
        <taxon>Polyangia</taxon>
        <taxon>Haliangiales</taxon>
        <taxon>Kofleriaceae</taxon>
        <taxon>Haliangium</taxon>
    </lineage>
</organism>
<protein>
    <submittedName>
        <fullName evidence="5">NADH:flavin oxidoreductase/NADH oxidase</fullName>
    </submittedName>
</protein>
<dbReference type="PANTHER" id="PTHR22893">
    <property type="entry name" value="NADH OXIDOREDUCTASE-RELATED"/>
    <property type="match status" value="1"/>
</dbReference>
<reference evidence="5 6" key="1">
    <citation type="journal article" date="2010" name="Stand. Genomic Sci.">
        <title>Complete genome sequence of Haliangium ochraceum type strain (SMP-2).</title>
        <authorList>
            <consortium name="US DOE Joint Genome Institute (JGI-PGF)"/>
            <person name="Ivanova N."/>
            <person name="Daum C."/>
            <person name="Lang E."/>
            <person name="Abt B."/>
            <person name="Kopitz M."/>
            <person name="Saunders E."/>
            <person name="Lapidus A."/>
            <person name="Lucas S."/>
            <person name="Glavina Del Rio T."/>
            <person name="Nolan M."/>
            <person name="Tice H."/>
            <person name="Copeland A."/>
            <person name="Cheng J.F."/>
            <person name="Chen F."/>
            <person name="Bruce D."/>
            <person name="Goodwin L."/>
            <person name="Pitluck S."/>
            <person name="Mavromatis K."/>
            <person name="Pati A."/>
            <person name="Mikhailova N."/>
            <person name="Chen A."/>
            <person name="Palaniappan K."/>
            <person name="Land M."/>
            <person name="Hauser L."/>
            <person name="Chang Y.J."/>
            <person name="Jeffries C.D."/>
            <person name="Detter J.C."/>
            <person name="Brettin T."/>
            <person name="Rohde M."/>
            <person name="Goker M."/>
            <person name="Bristow J."/>
            <person name="Markowitz V."/>
            <person name="Eisen J.A."/>
            <person name="Hugenholtz P."/>
            <person name="Kyrpides N.C."/>
            <person name="Klenk H.P."/>
        </authorList>
    </citation>
    <scope>NUCLEOTIDE SEQUENCE [LARGE SCALE GENOMIC DNA]</scope>
    <source>
        <strain evidence="6">DSM 14365 / CIP 107738 / JCM 11303 / AJ 13395 / SMP-2</strain>
    </source>
</reference>
<dbReference type="InterPro" id="IPR013785">
    <property type="entry name" value="Aldolase_TIM"/>
</dbReference>
<dbReference type="OrthoDB" id="9784632at2"/>
<feature type="domain" description="NADH:flavin oxidoreductase/NADH oxidase N-terminal" evidence="4">
    <location>
        <begin position="8"/>
        <end position="327"/>
    </location>
</feature>
<dbReference type="InterPro" id="IPR001155">
    <property type="entry name" value="OxRdtase_FMN_N"/>
</dbReference>
<dbReference type="CDD" id="cd02933">
    <property type="entry name" value="OYE_like_FMN"/>
    <property type="match status" value="1"/>
</dbReference>
<evidence type="ECO:0000259" key="4">
    <source>
        <dbReference type="Pfam" id="PF00724"/>
    </source>
</evidence>
<dbReference type="KEGG" id="hoh:Hoch_1649"/>
<dbReference type="FunFam" id="3.20.20.70:FF:000059">
    <property type="entry name" value="N-ethylmaleimide reductase, FMN-linked"/>
    <property type="match status" value="1"/>
</dbReference>
<dbReference type="HOGENOM" id="CLU_012153_0_0_7"/>
<dbReference type="Gene3D" id="3.20.20.70">
    <property type="entry name" value="Aldolase class I"/>
    <property type="match status" value="1"/>
</dbReference>
<name>D0LWV2_HALO1</name>
<dbReference type="GO" id="GO:0005829">
    <property type="term" value="C:cytosol"/>
    <property type="evidence" value="ECO:0007669"/>
    <property type="project" value="UniProtKB-ARBA"/>
</dbReference>
<dbReference type="SUPFAM" id="SSF51395">
    <property type="entry name" value="FMN-linked oxidoreductases"/>
    <property type="match status" value="1"/>
</dbReference>
<evidence type="ECO:0000256" key="3">
    <source>
        <dbReference type="ARBA" id="ARBA00023002"/>
    </source>
</evidence>
<gene>
    <name evidence="5" type="ordered locus">Hoch_1649</name>
</gene>
<dbReference type="InterPro" id="IPR045247">
    <property type="entry name" value="Oye-like"/>
</dbReference>
<evidence type="ECO:0000256" key="1">
    <source>
        <dbReference type="ARBA" id="ARBA00001917"/>
    </source>
</evidence>
<dbReference type="GO" id="GO:0010181">
    <property type="term" value="F:FMN binding"/>
    <property type="evidence" value="ECO:0007669"/>
    <property type="project" value="InterPro"/>
</dbReference>
<dbReference type="AlphaFoldDB" id="D0LWV2"/>
<accession>D0LWV2</accession>
<dbReference type="PANTHER" id="PTHR22893:SF91">
    <property type="entry name" value="NADPH DEHYDROGENASE 2-RELATED"/>
    <property type="match status" value="1"/>
</dbReference>
<evidence type="ECO:0000313" key="5">
    <source>
        <dbReference type="EMBL" id="ACY14199.1"/>
    </source>
</evidence>
<dbReference type="EMBL" id="CP001804">
    <property type="protein sequence ID" value="ACY14199.1"/>
    <property type="molecule type" value="Genomic_DNA"/>
</dbReference>
<proteinExistence type="inferred from homology"/>
<dbReference type="GO" id="GO:0016628">
    <property type="term" value="F:oxidoreductase activity, acting on the CH-CH group of donors, NAD or NADP as acceptor"/>
    <property type="evidence" value="ECO:0007669"/>
    <property type="project" value="UniProtKB-ARBA"/>
</dbReference>
<keyword evidence="3" id="KW-0560">Oxidoreductase</keyword>
<sequence length="354" mass="37622">MTLLSSYQLGRHSLANRVVMAPMTRSRAIDNLPNELMVDYYRQRASAGLIVTEGIAPSPDGLGYARIPGLYSDEQVRGFRAITEAVHAGGSRIFAQLMHVGRIAHPANMPAGARVLAPSAIAAKGEMYTDAEGPQPFAAPAEMSLADIAQVRDEFVQAARNAIAAGFDGIELHGANGYLLEQFLHPASNRREDAYGGSEQARARFVVEIAEAVAEAIGSERVGLRISPYNTFNDMGARDDVTDTYVGLLSQLGSLVYVHVVGNPHPRFGETLAAIRAAYPGTLVRNGGFTQDAAEAAIAAGQADLVAFGRPFIANPDLVQRVERGAPLAEPDPATFYTPGPAGYTDYPTLAAQA</sequence>
<dbReference type="Proteomes" id="UP000001880">
    <property type="component" value="Chromosome"/>
</dbReference>
<evidence type="ECO:0000313" key="6">
    <source>
        <dbReference type="Proteomes" id="UP000001880"/>
    </source>
</evidence>
<comment type="cofactor">
    <cofactor evidence="1">
        <name>FMN</name>
        <dbReference type="ChEBI" id="CHEBI:58210"/>
    </cofactor>
</comment>
<comment type="similarity">
    <text evidence="2">Belongs to the NADH:flavin oxidoreductase/NADH oxidase family.</text>
</comment>
<keyword evidence="6" id="KW-1185">Reference proteome</keyword>
<dbReference type="Pfam" id="PF00724">
    <property type="entry name" value="Oxidored_FMN"/>
    <property type="match status" value="1"/>
</dbReference>
<dbReference type="eggNOG" id="COG1902">
    <property type="taxonomic scope" value="Bacteria"/>
</dbReference>
<evidence type="ECO:0000256" key="2">
    <source>
        <dbReference type="ARBA" id="ARBA00005979"/>
    </source>
</evidence>